<organism evidence="1 2">
    <name type="scientific">Sulfitobacter delicatus</name>
    <dbReference type="NCBI Taxonomy" id="218672"/>
    <lineage>
        <taxon>Bacteria</taxon>
        <taxon>Pseudomonadati</taxon>
        <taxon>Pseudomonadota</taxon>
        <taxon>Alphaproteobacteria</taxon>
        <taxon>Rhodobacterales</taxon>
        <taxon>Roseobacteraceae</taxon>
        <taxon>Sulfitobacter</taxon>
    </lineage>
</organism>
<dbReference type="Gene3D" id="3.40.630.40">
    <property type="entry name" value="Zn-dependent exopeptidases"/>
    <property type="match status" value="1"/>
</dbReference>
<proteinExistence type="predicted"/>
<keyword evidence="2" id="KW-1185">Reference proteome</keyword>
<dbReference type="GO" id="GO:0016787">
    <property type="term" value="F:hydrolase activity"/>
    <property type="evidence" value="ECO:0007669"/>
    <property type="project" value="UniProtKB-KW"/>
</dbReference>
<accession>A0A1G7J3G6</accession>
<dbReference type="PIRSF" id="PIRSF029730">
    <property type="entry name" value="UCP029730"/>
    <property type="match status" value="1"/>
</dbReference>
<dbReference type="STRING" id="218672.SAMN04489759_101563"/>
<protein>
    <submittedName>
        <fullName evidence="1">Predicted N-formylglutamate amidohydrolase</fullName>
    </submittedName>
</protein>
<evidence type="ECO:0000313" key="2">
    <source>
        <dbReference type="Proteomes" id="UP000199399"/>
    </source>
</evidence>
<dbReference type="InterPro" id="IPR007709">
    <property type="entry name" value="N-FG_amidohydro"/>
</dbReference>
<dbReference type="AlphaFoldDB" id="A0A1G7J3G6"/>
<dbReference type="Pfam" id="PF05013">
    <property type="entry name" value="FGase"/>
    <property type="match status" value="1"/>
</dbReference>
<sequence>MRFDAAKGDRVSETSDAMQEAVEVINAGAKASVVLVCEHASRDIPAQFEGLGLAAAARESHVAWDPGALSVARKMSDELDAVLVAGRVSRLVYDCNRPPEALGAMPAQSEIFAIPGNAALDDAARADRVKRYYEPFRATLAATITRVASPVIVTVHSFTPIYHGEPRSVEIGILHDSDTRLADAMLATAADHTKLKVERNEPYGPQDGVTHTLKEHGLVHGHPHVMLEIRNDLITTEAEQQQMGAMISDWLRVALARPEMKDARP</sequence>
<name>A0A1G7J3G6_9RHOB</name>
<dbReference type="InterPro" id="IPR011227">
    <property type="entry name" value="UCP029730"/>
</dbReference>
<evidence type="ECO:0000313" key="1">
    <source>
        <dbReference type="EMBL" id="SDF19527.1"/>
    </source>
</evidence>
<gene>
    <name evidence="1" type="ORF">SAMN04489759_101563</name>
</gene>
<keyword evidence="1" id="KW-0378">Hydrolase</keyword>
<dbReference type="EMBL" id="FNBP01000001">
    <property type="protein sequence ID" value="SDF19527.1"/>
    <property type="molecule type" value="Genomic_DNA"/>
</dbReference>
<dbReference type="SUPFAM" id="SSF53187">
    <property type="entry name" value="Zn-dependent exopeptidases"/>
    <property type="match status" value="1"/>
</dbReference>
<reference evidence="2" key="1">
    <citation type="submission" date="2016-10" db="EMBL/GenBank/DDBJ databases">
        <authorList>
            <person name="Varghese N."/>
            <person name="Submissions S."/>
        </authorList>
    </citation>
    <scope>NUCLEOTIDE SEQUENCE [LARGE SCALE GENOMIC DNA]</scope>
    <source>
        <strain evidence="2">DSM 16477</strain>
    </source>
</reference>
<dbReference type="Proteomes" id="UP000199399">
    <property type="component" value="Unassembled WGS sequence"/>
</dbReference>